<keyword evidence="9 13" id="KW-1133">Transmembrane helix</keyword>
<proteinExistence type="inferred from homology"/>
<dbReference type="Proteomes" id="UP000199758">
    <property type="component" value="Unassembled WGS sequence"/>
</dbReference>
<dbReference type="EMBL" id="FQWZ01000001">
    <property type="protein sequence ID" value="SHG42730.1"/>
    <property type="molecule type" value="Genomic_DNA"/>
</dbReference>
<evidence type="ECO:0000256" key="12">
    <source>
        <dbReference type="ARBA" id="ARBA00025078"/>
    </source>
</evidence>
<feature type="transmembrane region" description="Helical" evidence="13">
    <location>
        <begin position="136"/>
        <end position="162"/>
    </location>
</feature>
<reference evidence="15 16" key="1">
    <citation type="submission" date="2016-11" db="EMBL/GenBank/DDBJ databases">
        <authorList>
            <person name="Jaros S."/>
            <person name="Januszkiewicz K."/>
            <person name="Wedrychowicz H."/>
        </authorList>
    </citation>
    <scope>NUCLEOTIDE SEQUENCE [LARGE SCALE GENOMIC DNA]</scope>
    <source>
        <strain evidence="15 16">CGMCC 1.7049</strain>
    </source>
</reference>
<evidence type="ECO:0000256" key="5">
    <source>
        <dbReference type="ARBA" id="ARBA00022475"/>
    </source>
</evidence>
<evidence type="ECO:0000313" key="16">
    <source>
        <dbReference type="Proteomes" id="UP000199758"/>
    </source>
</evidence>
<keyword evidence="6 13" id="KW-0812">Transmembrane</keyword>
<dbReference type="PANTHER" id="PTHR30531">
    <property type="entry name" value="FLAGELLAR BIOSYNTHETIC PROTEIN FLHB"/>
    <property type="match status" value="1"/>
</dbReference>
<keyword evidence="15" id="KW-0966">Cell projection</keyword>
<dbReference type="Gene3D" id="3.40.1690.10">
    <property type="entry name" value="secretion proteins EscU"/>
    <property type="match status" value="1"/>
</dbReference>
<evidence type="ECO:0000256" key="4">
    <source>
        <dbReference type="ARBA" id="ARBA00022448"/>
    </source>
</evidence>
<dbReference type="GO" id="GO:0044780">
    <property type="term" value="P:bacterial-type flagellum assembly"/>
    <property type="evidence" value="ECO:0007669"/>
    <property type="project" value="InterPro"/>
</dbReference>
<keyword evidence="5 13" id="KW-1003">Cell membrane</keyword>
<gene>
    <name evidence="13" type="primary">flhB</name>
    <name evidence="15" type="ORF">SAMN04488068_0140</name>
</gene>
<feature type="compositionally biased region" description="Basic and acidic residues" evidence="14">
    <location>
        <begin position="1"/>
        <end position="22"/>
    </location>
</feature>
<keyword evidence="7 13" id="KW-1005">Bacterial flagellum biogenesis</keyword>
<evidence type="ECO:0000256" key="1">
    <source>
        <dbReference type="ARBA" id="ARBA00004651"/>
    </source>
</evidence>
<comment type="subcellular location">
    <subcellularLocation>
        <location evidence="1">Cell membrane</location>
        <topology evidence="1">Multi-pass membrane protein</topology>
    </subcellularLocation>
</comment>
<comment type="function">
    <text evidence="12 13">Required for formation of the rod structure in the basal body of the flagellar apparatus. Together with FliI and FliH, may constitute the export apparatus of flagellin.</text>
</comment>
<evidence type="ECO:0000256" key="2">
    <source>
        <dbReference type="ARBA" id="ARBA00010690"/>
    </source>
</evidence>
<sequence length="372" mass="40615">MTDSTQDKTEKATPKRERESRKKGQVARSRELSTALVVAASMIAIIGMGGHLAGQGLSLMRDSLSFDARLLEDPTRVVGSLFVRLLDAMLAIAPLLGAALLAALIAPALIGGWNFSAEAFQPQLSRLNPLKGLARMVSATALVELGKSLLKFTVIGTVGWAYIWGHRDQLMRLAMLDLNQAIAQAVSLSLWCVIWMTGALIVVAMVDAPYQWWKHNKELRMTKKEVRDEMKESDGRPEVKARIRQLQHQMSRAGMMEKVPTADVVITNPTHYAVAIRYTAGKMRAPVVVAKGAGVIAAAIRELATQSKVPLVSAPPLARALYRSVDLDQEIPSDLYKAVAAVLTYLYQLRKGLLRTQPAFNDPVPGGELDAE</sequence>
<dbReference type="SUPFAM" id="SSF160544">
    <property type="entry name" value="EscU C-terminal domain-like"/>
    <property type="match status" value="1"/>
</dbReference>
<dbReference type="InterPro" id="IPR006136">
    <property type="entry name" value="FlhB"/>
</dbReference>
<dbReference type="NCBIfam" id="TIGR00328">
    <property type="entry name" value="flhB"/>
    <property type="match status" value="1"/>
</dbReference>
<name>A0A1M5JR22_9GAMM</name>
<keyword evidence="11 13" id="KW-1006">Bacterial flagellum protein export</keyword>
<dbReference type="GO" id="GO:0005886">
    <property type="term" value="C:plasma membrane"/>
    <property type="evidence" value="ECO:0007669"/>
    <property type="project" value="UniProtKB-SubCell"/>
</dbReference>
<evidence type="ECO:0000256" key="11">
    <source>
        <dbReference type="ARBA" id="ARBA00023225"/>
    </source>
</evidence>
<evidence type="ECO:0000256" key="7">
    <source>
        <dbReference type="ARBA" id="ARBA00022795"/>
    </source>
</evidence>
<keyword evidence="10 13" id="KW-0472">Membrane</keyword>
<feature type="transmembrane region" description="Helical" evidence="13">
    <location>
        <begin position="88"/>
        <end position="115"/>
    </location>
</feature>
<evidence type="ECO:0000256" key="3">
    <source>
        <dbReference type="ARBA" id="ARBA00021622"/>
    </source>
</evidence>
<evidence type="ECO:0000256" key="10">
    <source>
        <dbReference type="ARBA" id="ARBA00023136"/>
    </source>
</evidence>
<dbReference type="PRINTS" id="PR00950">
    <property type="entry name" value="TYPE3IMSPROT"/>
</dbReference>
<keyword evidence="16" id="KW-1185">Reference proteome</keyword>
<feature type="transmembrane region" description="Helical" evidence="13">
    <location>
        <begin position="32"/>
        <end position="53"/>
    </location>
</feature>
<evidence type="ECO:0000256" key="14">
    <source>
        <dbReference type="SAM" id="MobiDB-lite"/>
    </source>
</evidence>
<keyword evidence="15" id="KW-0282">Flagellum</keyword>
<comment type="similarity">
    <text evidence="2 13">Belongs to the type III secretion exporter family.</text>
</comment>
<dbReference type="Pfam" id="PF01312">
    <property type="entry name" value="Bac_export_2"/>
    <property type="match status" value="1"/>
</dbReference>
<dbReference type="RefSeq" id="WP_072892715.1">
    <property type="nucleotide sequence ID" value="NZ_FQWZ01000001.1"/>
</dbReference>
<keyword evidence="8 13" id="KW-0653">Protein transport</keyword>
<dbReference type="STRING" id="490188.SAMN04488068_0140"/>
<evidence type="ECO:0000313" key="15">
    <source>
        <dbReference type="EMBL" id="SHG42730.1"/>
    </source>
</evidence>
<keyword evidence="15" id="KW-0969">Cilium</keyword>
<dbReference type="AlphaFoldDB" id="A0A1M5JR22"/>
<feature type="region of interest" description="Disordered" evidence="14">
    <location>
        <begin position="1"/>
        <end position="27"/>
    </location>
</feature>
<evidence type="ECO:0000256" key="13">
    <source>
        <dbReference type="RuleBase" id="RU364091"/>
    </source>
</evidence>
<dbReference type="InterPro" id="IPR006135">
    <property type="entry name" value="T3SS_substrate_exporter"/>
</dbReference>
<feature type="transmembrane region" description="Helical" evidence="13">
    <location>
        <begin position="182"/>
        <end position="206"/>
    </location>
</feature>
<dbReference type="GO" id="GO:0009306">
    <property type="term" value="P:protein secretion"/>
    <property type="evidence" value="ECO:0007669"/>
    <property type="project" value="InterPro"/>
</dbReference>
<evidence type="ECO:0000256" key="6">
    <source>
        <dbReference type="ARBA" id="ARBA00022692"/>
    </source>
</evidence>
<dbReference type="FunFam" id="3.40.1690.10:FF:000001">
    <property type="entry name" value="Flagellar biosynthetic protein FlhB"/>
    <property type="match status" value="1"/>
</dbReference>
<accession>A0A1M5JR22</accession>
<dbReference type="PANTHER" id="PTHR30531:SF12">
    <property type="entry name" value="FLAGELLAR BIOSYNTHETIC PROTEIN FLHB"/>
    <property type="match status" value="1"/>
</dbReference>
<evidence type="ECO:0000256" key="8">
    <source>
        <dbReference type="ARBA" id="ARBA00022927"/>
    </source>
</evidence>
<dbReference type="Gene3D" id="6.10.250.2080">
    <property type="match status" value="1"/>
</dbReference>
<dbReference type="InterPro" id="IPR029025">
    <property type="entry name" value="T3SS_substrate_exporter_C"/>
</dbReference>
<keyword evidence="4 13" id="KW-0813">Transport</keyword>
<protein>
    <recommendedName>
        <fullName evidence="3 13">Flagellar biosynthetic protein FlhB</fullName>
    </recommendedName>
</protein>
<organism evidence="15 16">
    <name type="scientific">Hydrocarboniphaga daqingensis</name>
    <dbReference type="NCBI Taxonomy" id="490188"/>
    <lineage>
        <taxon>Bacteria</taxon>
        <taxon>Pseudomonadati</taxon>
        <taxon>Pseudomonadota</taxon>
        <taxon>Gammaproteobacteria</taxon>
        <taxon>Nevskiales</taxon>
        <taxon>Nevskiaceae</taxon>
        <taxon>Hydrocarboniphaga</taxon>
    </lineage>
</organism>
<evidence type="ECO:0000256" key="9">
    <source>
        <dbReference type="ARBA" id="ARBA00022989"/>
    </source>
</evidence>
<dbReference type="OrthoDB" id="9807950at2"/>